<dbReference type="InterPro" id="IPR036646">
    <property type="entry name" value="PGAM_B_sf"/>
</dbReference>
<evidence type="ECO:0000256" key="12">
    <source>
        <dbReference type="PIRSR" id="PIRSR001492-2"/>
    </source>
</evidence>
<feature type="binding site" evidence="9 12">
    <location>
        <begin position="245"/>
        <end position="248"/>
    </location>
    <ligand>
        <name>substrate</name>
    </ligand>
</feature>
<protein>
    <recommendedName>
        <fullName evidence="9 10">2,3-bisphosphoglycerate-independent phosphoglycerate mutase</fullName>
        <shortName evidence="9">BPG-independent PGAM</shortName>
        <shortName evidence="9">Phosphoglyceromutase</shortName>
        <shortName evidence="9">iPGM</shortName>
        <ecNumber evidence="9 10">5.4.2.12</ecNumber>
    </recommendedName>
</protein>
<evidence type="ECO:0000256" key="10">
    <source>
        <dbReference type="NCBIfam" id="TIGR01307"/>
    </source>
</evidence>
<reference evidence="16 19" key="2">
    <citation type="submission" date="2020-10" db="EMBL/GenBank/DDBJ databases">
        <title>Campylobacter californiensis sp. nov. isolated from cattle and feral swine in California.</title>
        <authorList>
            <person name="Miller W.G."/>
        </authorList>
    </citation>
    <scope>NUCLEOTIDE SEQUENCE [LARGE SCALE GENOMIC DNA]</scope>
    <source>
        <strain evidence="16 19">RM12919</strain>
    </source>
</reference>
<dbReference type="EMBL" id="JADBHS010000002">
    <property type="protein sequence ID" value="MBE2985797.1"/>
    <property type="molecule type" value="Genomic_DNA"/>
</dbReference>
<dbReference type="CDD" id="cd16010">
    <property type="entry name" value="iPGM"/>
    <property type="match status" value="1"/>
</dbReference>
<dbReference type="GO" id="GO:0005829">
    <property type="term" value="C:cytosol"/>
    <property type="evidence" value="ECO:0007669"/>
    <property type="project" value="TreeGrafter"/>
</dbReference>
<evidence type="ECO:0000256" key="1">
    <source>
        <dbReference type="ARBA" id="ARBA00000370"/>
    </source>
</evidence>
<feature type="binding site" evidence="9 12">
    <location>
        <begin position="147"/>
        <end position="148"/>
    </location>
    <ligand>
        <name>substrate</name>
    </ligand>
</feature>
<dbReference type="HAMAP" id="MF_01038">
    <property type="entry name" value="GpmI"/>
    <property type="match status" value="1"/>
</dbReference>
<dbReference type="GO" id="GO:0004619">
    <property type="term" value="F:phosphoglycerate mutase activity"/>
    <property type="evidence" value="ECO:0007669"/>
    <property type="project" value="UniProtKB-UniRule"/>
</dbReference>
<gene>
    <name evidence="9" type="primary">gpmI</name>
    <name evidence="16" type="ORF">CCAL12919_01420</name>
    <name evidence="17" type="ORF">CCAL9337_00695</name>
</gene>
<evidence type="ECO:0000259" key="15">
    <source>
        <dbReference type="Pfam" id="PF06415"/>
    </source>
</evidence>
<dbReference type="EMBL" id="LIWG01000001">
    <property type="protein sequence ID" value="MBE3607255.1"/>
    <property type="molecule type" value="Genomic_DNA"/>
</dbReference>
<organism evidence="17 18">
    <name type="scientific">Campylobacter californiensis</name>
    <dbReference type="NCBI Taxonomy" id="1032243"/>
    <lineage>
        <taxon>Bacteria</taxon>
        <taxon>Pseudomonadati</taxon>
        <taxon>Campylobacterota</taxon>
        <taxon>Epsilonproteobacteria</taxon>
        <taxon>Campylobacterales</taxon>
        <taxon>Campylobacteraceae</taxon>
        <taxon>Campylobacter</taxon>
    </lineage>
</organism>
<evidence type="ECO:0000313" key="16">
    <source>
        <dbReference type="EMBL" id="MBE2985797.1"/>
    </source>
</evidence>
<evidence type="ECO:0000256" key="11">
    <source>
        <dbReference type="PIRSR" id="PIRSR001492-1"/>
    </source>
</evidence>
<feature type="active site" description="Phosphoserine intermediate" evidence="9 11">
    <location>
        <position position="61"/>
    </location>
</feature>
<evidence type="ECO:0000259" key="14">
    <source>
        <dbReference type="Pfam" id="PF01676"/>
    </source>
</evidence>
<evidence type="ECO:0000256" key="8">
    <source>
        <dbReference type="ARBA" id="ARBA00023235"/>
    </source>
</evidence>
<dbReference type="InterPro" id="IPR011258">
    <property type="entry name" value="BPG-indep_PGM_N"/>
</dbReference>
<feature type="domain" description="BPG-independent PGAM N-terminal" evidence="15">
    <location>
        <begin position="81"/>
        <end position="280"/>
    </location>
</feature>
<feature type="binding site" evidence="9 12">
    <location>
        <position position="118"/>
    </location>
    <ligand>
        <name>substrate</name>
    </ligand>
</feature>
<evidence type="ECO:0000256" key="9">
    <source>
        <dbReference type="HAMAP-Rule" id="MF_01038"/>
    </source>
</evidence>
<dbReference type="Gene3D" id="3.40.720.10">
    <property type="entry name" value="Alkaline Phosphatase, subunit A"/>
    <property type="match status" value="1"/>
</dbReference>
<evidence type="ECO:0000313" key="18">
    <source>
        <dbReference type="Proteomes" id="UP000650616"/>
    </source>
</evidence>
<feature type="binding site" evidence="9 12">
    <location>
        <position position="317"/>
    </location>
    <ligand>
        <name>substrate</name>
    </ligand>
</feature>
<dbReference type="GO" id="GO:0006007">
    <property type="term" value="P:glucose catabolic process"/>
    <property type="evidence" value="ECO:0007669"/>
    <property type="project" value="InterPro"/>
</dbReference>
<feature type="binding site" evidence="9 12">
    <location>
        <position position="173"/>
    </location>
    <ligand>
        <name>substrate</name>
    </ligand>
</feature>
<dbReference type="InterPro" id="IPR005995">
    <property type="entry name" value="Pgm_bpd_ind"/>
</dbReference>
<evidence type="ECO:0000256" key="5">
    <source>
        <dbReference type="ARBA" id="ARBA00022723"/>
    </source>
</evidence>
<keyword evidence="5 9" id="KW-0479">Metal-binding</keyword>
<evidence type="ECO:0000313" key="17">
    <source>
        <dbReference type="EMBL" id="MBE3607255.1"/>
    </source>
</evidence>
<keyword evidence="6 9" id="KW-0324">Glycolysis</keyword>
<dbReference type="InterPro" id="IPR017850">
    <property type="entry name" value="Alkaline_phosphatase_core_sf"/>
</dbReference>
<keyword evidence="18" id="KW-1185">Reference proteome</keyword>
<dbReference type="SUPFAM" id="SSF53649">
    <property type="entry name" value="Alkaline phosphatase-like"/>
    <property type="match status" value="1"/>
</dbReference>
<dbReference type="NCBIfam" id="TIGR01307">
    <property type="entry name" value="pgm_bpd_ind"/>
    <property type="match status" value="1"/>
</dbReference>
<dbReference type="EC" id="5.4.2.12" evidence="9 10"/>
<comment type="cofactor">
    <cofactor evidence="9">
        <name>Mn(2+)</name>
        <dbReference type="ChEBI" id="CHEBI:29035"/>
    </cofactor>
    <text evidence="9">Binds 2 manganese ions per subunit.</text>
</comment>
<dbReference type="Pfam" id="PF01676">
    <property type="entry name" value="Metalloenzyme"/>
    <property type="match status" value="1"/>
</dbReference>
<dbReference type="Proteomes" id="UP001318760">
    <property type="component" value="Unassembled WGS sequence"/>
</dbReference>
<keyword evidence="7 9" id="KW-0464">Manganese</keyword>
<dbReference type="Proteomes" id="UP000650616">
    <property type="component" value="Unassembled WGS sequence"/>
</dbReference>
<dbReference type="FunFam" id="3.40.1450.10:FF:000002">
    <property type="entry name" value="2,3-bisphosphoglycerate-independent phosphoglycerate mutase"/>
    <property type="match status" value="1"/>
</dbReference>
<dbReference type="PIRSF" id="PIRSF001492">
    <property type="entry name" value="IPGAM"/>
    <property type="match status" value="1"/>
</dbReference>
<evidence type="ECO:0000256" key="4">
    <source>
        <dbReference type="ARBA" id="ARBA00008819"/>
    </source>
</evidence>
<dbReference type="PANTHER" id="PTHR31637:SF0">
    <property type="entry name" value="2,3-BISPHOSPHOGLYCERATE-INDEPENDENT PHOSPHOGLYCERATE MUTASE"/>
    <property type="match status" value="1"/>
</dbReference>
<dbReference type="Gene3D" id="3.40.1450.10">
    <property type="entry name" value="BPG-independent phosphoglycerate mutase, domain B"/>
    <property type="match status" value="1"/>
</dbReference>
<feature type="binding site" evidence="9 13">
    <location>
        <position position="442"/>
    </location>
    <ligand>
        <name>Mn(2+)</name>
        <dbReference type="ChEBI" id="CHEBI:29035"/>
        <label>1</label>
    </ligand>
</feature>
<evidence type="ECO:0000313" key="19">
    <source>
        <dbReference type="Proteomes" id="UP001318760"/>
    </source>
</evidence>
<dbReference type="PANTHER" id="PTHR31637">
    <property type="entry name" value="2,3-BISPHOSPHOGLYCERATE-INDEPENDENT PHOSPHOGLYCERATE MUTASE"/>
    <property type="match status" value="1"/>
</dbReference>
<dbReference type="GO" id="GO:0030145">
    <property type="term" value="F:manganese ion binding"/>
    <property type="evidence" value="ECO:0007669"/>
    <property type="project" value="UniProtKB-UniRule"/>
</dbReference>
<dbReference type="Pfam" id="PF06415">
    <property type="entry name" value="iPGM_N"/>
    <property type="match status" value="1"/>
</dbReference>
<reference evidence="17 18" key="1">
    <citation type="submission" date="2015-08" db="EMBL/GenBank/DDBJ databases">
        <title>Comparative genomics of the Campylobacter concisus group.</title>
        <authorList>
            <person name="Yee E."/>
            <person name="Chapman M.H."/>
            <person name="Huynh S."/>
            <person name="Bono J.L."/>
            <person name="On S.L."/>
            <person name="St Leger J."/>
            <person name="Foster G."/>
            <person name="Parker C.T."/>
            <person name="Miller W.G."/>
        </authorList>
    </citation>
    <scope>NUCLEOTIDE SEQUENCE [LARGE SCALE GENOMIC DNA]</scope>
    <source>
        <strain evidence="17 18">RM9337</strain>
    </source>
</reference>
<dbReference type="InterPro" id="IPR006124">
    <property type="entry name" value="Metalloenzyme"/>
</dbReference>
<comment type="caution">
    <text evidence="17">The sequence shown here is derived from an EMBL/GenBank/DDBJ whole genome shotgun (WGS) entry which is preliminary data.</text>
</comment>
<feature type="binding site" evidence="9 13">
    <location>
        <position position="425"/>
    </location>
    <ligand>
        <name>Mn(2+)</name>
        <dbReference type="ChEBI" id="CHEBI:29035"/>
        <label>2</label>
    </ligand>
</feature>
<evidence type="ECO:0000256" key="3">
    <source>
        <dbReference type="ARBA" id="ARBA00004798"/>
    </source>
</evidence>
<dbReference type="AlphaFoldDB" id="A0AAW3ZWJ4"/>
<feature type="binding site" evidence="9 13">
    <location>
        <position position="61"/>
    </location>
    <ligand>
        <name>Mn(2+)</name>
        <dbReference type="ChEBI" id="CHEBI:29035"/>
        <label>2</label>
    </ligand>
</feature>
<comment type="similarity">
    <text evidence="4 9">Belongs to the BPG-independent phosphoglycerate mutase family.</text>
</comment>
<dbReference type="SUPFAM" id="SSF64158">
    <property type="entry name" value="2,3-Bisphosphoglycerate-independent phosphoglycerate mutase, substrate-binding domain"/>
    <property type="match status" value="1"/>
</dbReference>
<feature type="domain" description="Metalloenzyme" evidence="14">
    <location>
        <begin position="4"/>
        <end position="479"/>
    </location>
</feature>
<comment type="subunit">
    <text evidence="9">Monomer.</text>
</comment>
<feature type="binding site" evidence="9 13">
    <location>
        <position position="383"/>
    </location>
    <ligand>
        <name>Mn(2+)</name>
        <dbReference type="ChEBI" id="CHEBI:29035"/>
        <label>1</label>
    </ligand>
</feature>
<comment type="catalytic activity">
    <reaction evidence="1 9">
        <text>(2R)-2-phosphoglycerate = (2R)-3-phosphoglycerate</text>
        <dbReference type="Rhea" id="RHEA:15901"/>
        <dbReference type="ChEBI" id="CHEBI:58272"/>
        <dbReference type="ChEBI" id="CHEBI:58289"/>
        <dbReference type="EC" id="5.4.2.12"/>
    </reaction>
</comment>
<feature type="binding site" evidence="9 13">
    <location>
        <position position="424"/>
    </location>
    <ligand>
        <name>Mn(2+)</name>
        <dbReference type="ChEBI" id="CHEBI:29035"/>
        <label>2</label>
    </ligand>
</feature>
<name>A0AAW3ZWJ4_9BACT</name>
<keyword evidence="8 9" id="KW-0413">Isomerase</keyword>
<feature type="binding site" evidence="9 12">
    <location>
        <position position="179"/>
    </location>
    <ligand>
        <name>substrate</name>
    </ligand>
</feature>
<dbReference type="GO" id="GO:0006096">
    <property type="term" value="P:glycolytic process"/>
    <property type="evidence" value="ECO:0007669"/>
    <property type="project" value="UniProtKB-UniRule"/>
</dbReference>
<sequence length="489" mass="54719">MAQKTVLVITDGIGYNPSDKFNAFSSAKKPTFDWLFKNSANTLIKTSGHAVGLPQGQMGNSEVGHMTIGSGRILYQNLVKIDLAIKNGDFARNEKLQKLFKKCKNIHVIGLYSDGGVHSHLAHFDYFCALAKDSGCEVFAHIITDGRDVLPMSGSEFVKNIEDKFTVATVCGRFYAMDRDKRWDRVKRAYDVYMGAGEKICEAKPSRYIAKCYEENITDEFIEPVKFNGFKGIDKDDGVIFINFRNDRVRELVSAFGEENFDGFEREILVKNLVTMTQYDANFNFPILIPKENLKNTLSEVIADAGLRQLHTAETEKYAHVTFFFNGGVEELVKNETRILVPSPKVKTYDEKPQMSANEVCEAVLKGMDDEQDFIVVNFANGDMVGHTGDINAAIKAVEAVDECLGRIISKAKEKDYAYIQISDHGNCEAMRDENGDMLTNHTTFDVFCFVLAHGVDELKEGMGLSNIAPSVLKLMGLKIPQEMDEAIF</sequence>
<evidence type="ECO:0000256" key="6">
    <source>
        <dbReference type="ARBA" id="ARBA00023152"/>
    </source>
</evidence>
<evidence type="ECO:0000256" key="13">
    <source>
        <dbReference type="PIRSR" id="PIRSR001492-3"/>
    </source>
</evidence>
<accession>A0AAW3ZWJ4</accession>
<proteinExistence type="inferred from homology"/>
<comment type="pathway">
    <text evidence="3 9">Carbohydrate degradation; glycolysis; pyruvate from D-glyceraldehyde 3-phosphate: step 3/5.</text>
</comment>
<feature type="binding site" evidence="9 13">
    <location>
        <position position="387"/>
    </location>
    <ligand>
        <name>Mn(2+)</name>
        <dbReference type="ChEBI" id="CHEBI:29035"/>
        <label>1</label>
    </ligand>
</feature>
<comment type="function">
    <text evidence="2 9">Catalyzes the interconversion of 2-phosphoglycerate and 3-phosphoglycerate.</text>
</comment>
<feature type="binding site" evidence="9 13">
    <location>
        <position position="11"/>
    </location>
    <ligand>
        <name>Mn(2+)</name>
        <dbReference type="ChEBI" id="CHEBI:29035"/>
        <label>2</label>
    </ligand>
</feature>
<evidence type="ECO:0000256" key="2">
    <source>
        <dbReference type="ARBA" id="ARBA00002315"/>
    </source>
</evidence>
<evidence type="ECO:0000256" key="7">
    <source>
        <dbReference type="ARBA" id="ARBA00023211"/>
    </source>
</evidence>
<dbReference type="RefSeq" id="WP_170015135.1">
    <property type="nucleotide sequence ID" value="NZ_CP012545.1"/>
</dbReference>